<dbReference type="Pfam" id="PF16030">
    <property type="entry name" value="GD_N"/>
    <property type="match status" value="1"/>
</dbReference>
<evidence type="ECO:0000256" key="2">
    <source>
        <dbReference type="SAM" id="SignalP"/>
    </source>
</evidence>
<dbReference type="InterPro" id="IPR031986">
    <property type="entry name" value="GD_N"/>
</dbReference>
<feature type="chain" id="PRO_5046689176" description="Peptidase S1 domain-containing protein" evidence="2">
    <location>
        <begin position="18"/>
        <end position="533"/>
    </location>
</feature>
<feature type="signal peptide" evidence="2">
    <location>
        <begin position="1"/>
        <end position="17"/>
    </location>
</feature>
<evidence type="ECO:0000259" key="3">
    <source>
        <dbReference type="PROSITE" id="PS50240"/>
    </source>
</evidence>
<reference evidence="4" key="1">
    <citation type="submission" date="2025-05" db="UniProtKB">
        <authorList>
            <consortium name="EnsemblMetazoa"/>
        </authorList>
    </citation>
    <scope>IDENTIFICATION</scope>
</reference>
<feature type="region of interest" description="Disordered" evidence="1">
    <location>
        <begin position="149"/>
        <end position="196"/>
    </location>
</feature>
<dbReference type="SMART" id="SM00020">
    <property type="entry name" value="Tryp_SPc"/>
    <property type="match status" value="1"/>
</dbReference>
<name>A0ABM5JX27_DIAVI</name>
<dbReference type="Pfam" id="PF00089">
    <property type="entry name" value="Trypsin"/>
    <property type="match status" value="1"/>
</dbReference>
<keyword evidence="5" id="KW-1185">Reference proteome</keyword>
<dbReference type="PANTHER" id="PTHR24260">
    <property type="match status" value="1"/>
</dbReference>
<organism evidence="4 5">
    <name type="scientific">Diabrotica virgifera virgifera</name>
    <name type="common">western corn rootworm</name>
    <dbReference type="NCBI Taxonomy" id="50390"/>
    <lineage>
        <taxon>Eukaryota</taxon>
        <taxon>Metazoa</taxon>
        <taxon>Ecdysozoa</taxon>
        <taxon>Arthropoda</taxon>
        <taxon>Hexapoda</taxon>
        <taxon>Insecta</taxon>
        <taxon>Pterygota</taxon>
        <taxon>Neoptera</taxon>
        <taxon>Endopterygota</taxon>
        <taxon>Coleoptera</taxon>
        <taxon>Polyphaga</taxon>
        <taxon>Cucujiformia</taxon>
        <taxon>Chrysomeloidea</taxon>
        <taxon>Chrysomelidae</taxon>
        <taxon>Galerucinae</taxon>
        <taxon>Diabroticina</taxon>
        <taxon>Diabroticites</taxon>
        <taxon>Diabrotica</taxon>
    </lineage>
</organism>
<dbReference type="PANTHER" id="PTHR24260:SF143">
    <property type="entry name" value="SERINE PROTEASE GD-LIKE PROTEIN"/>
    <property type="match status" value="1"/>
</dbReference>
<evidence type="ECO:0000313" key="5">
    <source>
        <dbReference type="Proteomes" id="UP001652700"/>
    </source>
</evidence>
<protein>
    <recommendedName>
        <fullName evidence="3">Peptidase S1 domain-containing protein</fullName>
    </recommendedName>
</protein>
<dbReference type="SUPFAM" id="SSF50494">
    <property type="entry name" value="Trypsin-like serine proteases"/>
    <property type="match status" value="1"/>
</dbReference>
<keyword evidence="2" id="KW-0732">Signal</keyword>
<accession>A0ABM5JX27</accession>
<dbReference type="GeneID" id="126881887"/>
<sequence length="533" mass="60304">MFGVGFTLVLFFGSVVSQDLVSPCPNWFRYEPRKPDEPDRIYGDLTLTSDSDLNGIWLRVIFDKPSLQLGNWFGIVKTDDNTMYKIQAPNKKLLANVPTKVRFYIKYDTSQPPPKLVEIRLNAKTVCPEKGATTEAPASTDMYFTSPELNIPSTQRPFERPTRPSRPSRPTVPINPPVSSIDNFYENNNGRPSNSDDDDFFMGDFAWLGKPRPNRPQYLEEECGVVIKPAQPLITYGEPTGEGEFPWHAALYHARGIDLTYICGATLITRYHLITVAHCVTRLKTQNALSPSSLMVYLGKYYLKVWSNAGIQDRQIEKIIVHQNYNSRTFNHDIAILKLIEPAEITNYVRPACLWEDNTSLESVIGRQGTVVGWGFDETGRVTEQLTKAHMPVVSQETCIYSFPEFYSRFTSDHTYCAGFNNGKTPVNETYAINRGAAYSTYVNFLIKYFRYQYSQGDWKNQPAGTSVCNGDSGGGMVFPRSGSSPNNPIWEIRGMVSISVALQNQFRCDSSHYVVFTDIAKYLDWIKNALTL</sequence>
<proteinExistence type="predicted"/>
<dbReference type="RefSeq" id="XP_050502494.1">
    <property type="nucleotide sequence ID" value="XM_050646537.1"/>
</dbReference>
<evidence type="ECO:0000256" key="1">
    <source>
        <dbReference type="SAM" id="MobiDB-lite"/>
    </source>
</evidence>
<feature type="compositionally biased region" description="Polar residues" evidence="1">
    <location>
        <begin position="177"/>
        <end position="193"/>
    </location>
</feature>
<dbReference type="InterPro" id="IPR009003">
    <property type="entry name" value="Peptidase_S1_PA"/>
</dbReference>
<dbReference type="EnsemblMetazoa" id="XM_050646537.1">
    <property type="protein sequence ID" value="XP_050502494.1"/>
    <property type="gene ID" value="LOC126881887"/>
</dbReference>
<dbReference type="InterPro" id="IPR001254">
    <property type="entry name" value="Trypsin_dom"/>
</dbReference>
<dbReference type="Gene3D" id="2.40.10.10">
    <property type="entry name" value="Trypsin-like serine proteases"/>
    <property type="match status" value="3"/>
</dbReference>
<dbReference type="Proteomes" id="UP001652700">
    <property type="component" value="Unplaced"/>
</dbReference>
<dbReference type="InterPro" id="IPR043504">
    <property type="entry name" value="Peptidase_S1_PA_chymotrypsin"/>
</dbReference>
<dbReference type="CDD" id="cd00190">
    <property type="entry name" value="Tryp_SPc"/>
    <property type="match status" value="1"/>
</dbReference>
<evidence type="ECO:0000313" key="4">
    <source>
        <dbReference type="EnsemblMetazoa" id="XP_050502494.1"/>
    </source>
</evidence>
<feature type="domain" description="Peptidase S1" evidence="3">
    <location>
        <begin position="234"/>
        <end position="532"/>
    </location>
</feature>
<dbReference type="PROSITE" id="PS50240">
    <property type="entry name" value="TRYPSIN_DOM"/>
    <property type="match status" value="1"/>
</dbReference>
<dbReference type="InterPro" id="IPR051333">
    <property type="entry name" value="CLIP_Serine_Protease"/>
</dbReference>